<comment type="catalytic activity">
    <reaction evidence="1">
        <text>ATP + protein L-histidine = ADP + protein N-phospho-L-histidine.</text>
        <dbReference type="EC" id="2.7.13.3"/>
    </reaction>
</comment>
<dbReference type="STRING" id="709032.Sulku_1666"/>
<dbReference type="KEGG" id="sku:Sulku_1666"/>
<evidence type="ECO:0000313" key="5">
    <source>
        <dbReference type="EMBL" id="ADR34327.1"/>
    </source>
</evidence>
<dbReference type="PANTHER" id="PTHR43547:SF2">
    <property type="entry name" value="HYBRID SIGNAL TRANSDUCTION HISTIDINE KINASE C"/>
    <property type="match status" value="1"/>
</dbReference>
<dbReference type="InterPro" id="IPR004358">
    <property type="entry name" value="Sig_transdc_His_kin-like_C"/>
</dbReference>
<organism evidence="5 6">
    <name type="scientific">Sulfuricurvum kujiense (strain ATCC BAA-921 / DSM 16994 / JCM 11577 / YK-1)</name>
    <dbReference type="NCBI Taxonomy" id="709032"/>
    <lineage>
        <taxon>Bacteria</taxon>
        <taxon>Pseudomonadati</taxon>
        <taxon>Campylobacterota</taxon>
        <taxon>Epsilonproteobacteria</taxon>
        <taxon>Campylobacterales</taxon>
        <taxon>Sulfurimonadaceae</taxon>
        <taxon>Sulfuricurvum</taxon>
    </lineage>
</organism>
<dbReference type="PROSITE" id="PS50109">
    <property type="entry name" value="HIS_KIN"/>
    <property type="match status" value="1"/>
</dbReference>
<dbReference type="Gene3D" id="3.30.565.10">
    <property type="entry name" value="Histidine kinase-like ATPase, C-terminal domain"/>
    <property type="match status" value="1"/>
</dbReference>
<gene>
    <name evidence="5" type="ordered locus">Sulku_1666</name>
</gene>
<dbReference type="GO" id="GO:0000155">
    <property type="term" value="F:phosphorelay sensor kinase activity"/>
    <property type="evidence" value="ECO:0007669"/>
    <property type="project" value="InterPro"/>
</dbReference>
<dbReference type="EMBL" id="CP002355">
    <property type="protein sequence ID" value="ADR34327.1"/>
    <property type="molecule type" value="Genomic_DNA"/>
</dbReference>
<dbReference type="SUPFAM" id="SSF47384">
    <property type="entry name" value="Homodimeric domain of signal transducing histidine kinase"/>
    <property type="match status" value="1"/>
</dbReference>
<evidence type="ECO:0000259" key="4">
    <source>
        <dbReference type="PROSITE" id="PS50109"/>
    </source>
</evidence>
<dbReference type="SUPFAM" id="SSF55874">
    <property type="entry name" value="ATPase domain of HSP90 chaperone/DNA topoisomerase II/histidine kinase"/>
    <property type="match status" value="1"/>
</dbReference>
<dbReference type="EC" id="2.7.13.3" evidence="2"/>
<dbReference type="InterPro" id="IPR003594">
    <property type="entry name" value="HATPase_dom"/>
</dbReference>
<keyword evidence="6" id="KW-1185">Reference proteome</keyword>
<dbReference type="SMART" id="SM00387">
    <property type="entry name" value="HATPase_c"/>
    <property type="match status" value="1"/>
</dbReference>
<keyword evidence="3" id="KW-0597">Phosphoprotein</keyword>
<dbReference type="Proteomes" id="UP000008721">
    <property type="component" value="Chromosome"/>
</dbReference>
<sequence>MEITQLDDQELLNEISRRFQEKRASIHEMEFMTKKLLEFNEKAKEAEEVKTYFLSLIKNEFNNPMTVLLNLVKKIGGENDPTKASRIATMMHKELMYLDFSLKNIFAASEIEYGQNANSYVRVRPEEIAYEAISYLEPMIEEKLLRTEVMSSVKTMVIDAQKFYLILLNLLSNGCEFSHPSTTLSISFSKDDEGYEMRVANTGEGIKEENTKQIFNRFYKYSTGKTRPSQGLGLGLSVVKELCELMEGTIDYFEEEGRTVFIARFPEKCEKDLSISHGLGSDEFFDSEFVHSLMEF</sequence>
<dbReference type="InterPro" id="IPR005467">
    <property type="entry name" value="His_kinase_dom"/>
</dbReference>
<dbReference type="PRINTS" id="PR00344">
    <property type="entry name" value="BCTRLSENSOR"/>
</dbReference>
<dbReference type="CDD" id="cd00075">
    <property type="entry name" value="HATPase"/>
    <property type="match status" value="1"/>
</dbReference>
<evidence type="ECO:0000256" key="2">
    <source>
        <dbReference type="ARBA" id="ARBA00012438"/>
    </source>
</evidence>
<dbReference type="HOGENOM" id="CLU_000445_89_3_7"/>
<evidence type="ECO:0000313" key="6">
    <source>
        <dbReference type="Proteomes" id="UP000008721"/>
    </source>
</evidence>
<name>E4U0L0_SULKY</name>
<evidence type="ECO:0000256" key="3">
    <source>
        <dbReference type="ARBA" id="ARBA00022553"/>
    </source>
</evidence>
<dbReference type="InterPro" id="IPR036890">
    <property type="entry name" value="HATPase_C_sf"/>
</dbReference>
<keyword evidence="5" id="KW-0418">Kinase</keyword>
<reference evidence="5 6" key="1">
    <citation type="journal article" date="2012" name="Stand. Genomic Sci.">
        <title>Complete genome sequence of the sulfur compounds oxidizing chemolithoautotroph Sulfuricurvum kujiense type strain (YK-1(T)).</title>
        <authorList>
            <person name="Han C."/>
            <person name="Kotsyurbenko O."/>
            <person name="Chertkov O."/>
            <person name="Held B."/>
            <person name="Lapidus A."/>
            <person name="Nolan M."/>
            <person name="Lucas S."/>
            <person name="Hammon N."/>
            <person name="Deshpande S."/>
            <person name="Cheng J.F."/>
            <person name="Tapia R."/>
            <person name="Goodwin L.A."/>
            <person name="Pitluck S."/>
            <person name="Liolios K."/>
            <person name="Pagani I."/>
            <person name="Ivanova N."/>
            <person name="Mavromatis K."/>
            <person name="Mikhailova N."/>
            <person name="Pati A."/>
            <person name="Chen A."/>
            <person name="Palaniappan K."/>
            <person name="Land M."/>
            <person name="Hauser L."/>
            <person name="Chang Y.J."/>
            <person name="Jeffries C.D."/>
            <person name="Brambilla E.M."/>
            <person name="Rohde M."/>
            <person name="Spring S."/>
            <person name="Sikorski J."/>
            <person name="Goker M."/>
            <person name="Woyke T."/>
            <person name="Bristow J."/>
            <person name="Eisen J.A."/>
            <person name="Markowitz V."/>
            <person name="Hugenholtz P."/>
            <person name="Kyrpides N.C."/>
            <person name="Klenk H.P."/>
            <person name="Detter J.C."/>
        </authorList>
    </citation>
    <scope>NUCLEOTIDE SEQUENCE [LARGE SCALE GENOMIC DNA]</scope>
    <source>
        <strain evidence="6">ATCC BAA-921 / DSM 16994 / JCM 11577 / YK-1</strain>
    </source>
</reference>
<protein>
    <recommendedName>
        <fullName evidence="2">histidine kinase</fullName>
        <ecNumber evidence="2">2.7.13.3</ecNumber>
    </recommendedName>
</protein>
<dbReference type="AlphaFoldDB" id="E4U0L0"/>
<proteinExistence type="predicted"/>
<accession>E4U0L0</accession>
<feature type="domain" description="Histidine kinase" evidence="4">
    <location>
        <begin position="56"/>
        <end position="269"/>
    </location>
</feature>
<dbReference type="Gene3D" id="1.10.287.130">
    <property type="match status" value="1"/>
</dbReference>
<evidence type="ECO:0000256" key="1">
    <source>
        <dbReference type="ARBA" id="ARBA00000085"/>
    </source>
</evidence>
<dbReference type="PANTHER" id="PTHR43547">
    <property type="entry name" value="TWO-COMPONENT HISTIDINE KINASE"/>
    <property type="match status" value="1"/>
</dbReference>
<keyword evidence="5" id="KW-0808">Transferase</keyword>
<dbReference type="eggNOG" id="COG2205">
    <property type="taxonomic scope" value="Bacteria"/>
</dbReference>
<dbReference type="Pfam" id="PF02518">
    <property type="entry name" value="HATPase_c"/>
    <property type="match status" value="1"/>
</dbReference>
<dbReference type="InterPro" id="IPR036097">
    <property type="entry name" value="HisK_dim/P_sf"/>
</dbReference>